<dbReference type="InterPro" id="IPR011051">
    <property type="entry name" value="RmlC_Cupin_sf"/>
</dbReference>
<dbReference type="OrthoDB" id="5145129at2"/>
<dbReference type="InterPro" id="IPR013096">
    <property type="entry name" value="Cupin_2"/>
</dbReference>
<dbReference type="KEGG" id="mass:CR152_23675"/>
<gene>
    <name evidence="2" type="ORF">CR152_23675</name>
</gene>
<keyword evidence="3" id="KW-1185">Reference proteome</keyword>
<evidence type="ECO:0000313" key="3">
    <source>
        <dbReference type="Proteomes" id="UP000229897"/>
    </source>
</evidence>
<dbReference type="EMBL" id="CP024608">
    <property type="protein sequence ID" value="ATQ77182.1"/>
    <property type="molecule type" value="Genomic_DNA"/>
</dbReference>
<reference evidence="2" key="1">
    <citation type="submission" date="2017-10" db="EMBL/GenBank/DDBJ databases">
        <title>Massilia psychrophilum sp. nov., a novel purple-pigmented bacterium isolated from Tianshan glacier, Xinjiang Municipality, China.</title>
        <authorList>
            <person name="Wang H."/>
        </authorList>
    </citation>
    <scope>NUCLEOTIDE SEQUENCE [LARGE SCALE GENOMIC DNA]</scope>
    <source>
        <strain evidence="2">B2</strain>
    </source>
</reference>
<dbReference type="Proteomes" id="UP000229897">
    <property type="component" value="Chromosome"/>
</dbReference>
<name>A0A2D2DQC7_9BURK</name>
<evidence type="ECO:0000313" key="2">
    <source>
        <dbReference type="EMBL" id="ATQ77182.1"/>
    </source>
</evidence>
<sequence>MSFIASTEAPTFKLHGASFTGLASPSRGATETAVWIVTLDSGTPATPHQLTREEIFVGLEGHATAKIGDQSFEVTPGSALVVPPHTMFTITNSGATPFKAVAVLPVGGQAVIAGQPAFTPPWAA</sequence>
<dbReference type="RefSeq" id="WP_099879124.1">
    <property type="nucleotide sequence ID" value="NZ_CP024608.1"/>
</dbReference>
<evidence type="ECO:0000259" key="1">
    <source>
        <dbReference type="Pfam" id="PF07883"/>
    </source>
</evidence>
<feature type="domain" description="Cupin type-2" evidence="1">
    <location>
        <begin position="36"/>
        <end position="103"/>
    </location>
</feature>
<dbReference type="InterPro" id="IPR014710">
    <property type="entry name" value="RmlC-like_jellyroll"/>
</dbReference>
<protein>
    <submittedName>
        <fullName evidence="2">Cupin</fullName>
    </submittedName>
</protein>
<dbReference type="Gene3D" id="2.60.120.10">
    <property type="entry name" value="Jelly Rolls"/>
    <property type="match status" value="1"/>
</dbReference>
<accession>A0A2D2DQC7</accession>
<dbReference type="SUPFAM" id="SSF51182">
    <property type="entry name" value="RmlC-like cupins"/>
    <property type="match status" value="1"/>
</dbReference>
<proteinExistence type="predicted"/>
<organism evidence="2 3">
    <name type="scientific">Massilia violaceinigra</name>
    <dbReference type="NCBI Taxonomy" id="2045208"/>
    <lineage>
        <taxon>Bacteria</taxon>
        <taxon>Pseudomonadati</taxon>
        <taxon>Pseudomonadota</taxon>
        <taxon>Betaproteobacteria</taxon>
        <taxon>Burkholderiales</taxon>
        <taxon>Oxalobacteraceae</taxon>
        <taxon>Telluria group</taxon>
        <taxon>Massilia</taxon>
    </lineage>
</organism>
<dbReference type="Pfam" id="PF07883">
    <property type="entry name" value="Cupin_2"/>
    <property type="match status" value="1"/>
</dbReference>
<dbReference type="AlphaFoldDB" id="A0A2D2DQC7"/>